<evidence type="ECO:0000259" key="8">
    <source>
        <dbReference type="PROSITE" id="PS50110"/>
    </source>
</evidence>
<evidence type="ECO:0000256" key="3">
    <source>
        <dbReference type="ARBA" id="ARBA00023015"/>
    </source>
</evidence>
<dbReference type="FunFam" id="3.40.50.2300:FF:000018">
    <property type="entry name" value="DNA-binding transcriptional regulator NtrC"/>
    <property type="match status" value="1"/>
</dbReference>
<reference evidence="9 10" key="1">
    <citation type="submission" date="2019-12" db="EMBL/GenBank/DDBJ databases">
        <title>Genomic-based taxomic classification of the family Erythrobacteraceae.</title>
        <authorList>
            <person name="Xu L."/>
        </authorList>
    </citation>
    <scope>NUCLEOTIDE SEQUENCE [LARGE SCALE GENOMIC DNA]</scope>
    <source>
        <strain evidence="9 10">RC4-10-4</strain>
    </source>
</reference>
<gene>
    <name evidence="9" type="ORF">GRI62_09740</name>
</gene>
<feature type="modified residue" description="4-aspartylphosphate" evidence="6">
    <location>
        <position position="79"/>
    </location>
</feature>
<dbReference type="Gene3D" id="3.40.50.2300">
    <property type="match status" value="1"/>
</dbReference>
<keyword evidence="10" id="KW-1185">Reference proteome</keyword>
<dbReference type="SUPFAM" id="SSF46894">
    <property type="entry name" value="C-terminal effector domain of the bipartite response regulators"/>
    <property type="match status" value="1"/>
</dbReference>
<feature type="domain" description="Response regulatory" evidence="8">
    <location>
        <begin position="30"/>
        <end position="144"/>
    </location>
</feature>
<evidence type="ECO:0000256" key="1">
    <source>
        <dbReference type="ARBA" id="ARBA00022553"/>
    </source>
</evidence>
<dbReference type="RefSeq" id="WP_131453172.1">
    <property type="nucleotide sequence ID" value="NZ_BMJK01000001.1"/>
</dbReference>
<dbReference type="EMBL" id="WTYH01000001">
    <property type="protein sequence ID" value="MXO93886.1"/>
    <property type="molecule type" value="Genomic_DNA"/>
</dbReference>
<dbReference type="Pfam" id="PF00196">
    <property type="entry name" value="GerE"/>
    <property type="match status" value="1"/>
</dbReference>
<keyword evidence="3" id="KW-0805">Transcription regulation</keyword>
<evidence type="ECO:0000313" key="10">
    <source>
        <dbReference type="Proteomes" id="UP000460626"/>
    </source>
</evidence>
<feature type="domain" description="HTH luxR-type" evidence="7">
    <location>
        <begin position="159"/>
        <end position="224"/>
    </location>
</feature>
<dbReference type="GO" id="GO:0000160">
    <property type="term" value="P:phosphorelay signal transduction system"/>
    <property type="evidence" value="ECO:0007669"/>
    <property type="project" value="UniProtKB-KW"/>
</dbReference>
<dbReference type="CDD" id="cd06170">
    <property type="entry name" value="LuxR_C_like"/>
    <property type="match status" value="1"/>
</dbReference>
<keyword evidence="1 6" id="KW-0597">Phosphoprotein</keyword>
<proteinExistence type="predicted"/>
<dbReference type="SMART" id="SM00421">
    <property type="entry name" value="HTH_LUXR"/>
    <property type="match status" value="1"/>
</dbReference>
<organism evidence="9 10">
    <name type="scientific">Aurantiacibacter arachoides</name>
    <dbReference type="NCBI Taxonomy" id="1850444"/>
    <lineage>
        <taxon>Bacteria</taxon>
        <taxon>Pseudomonadati</taxon>
        <taxon>Pseudomonadota</taxon>
        <taxon>Alphaproteobacteria</taxon>
        <taxon>Sphingomonadales</taxon>
        <taxon>Erythrobacteraceae</taxon>
        <taxon>Aurantiacibacter</taxon>
    </lineage>
</organism>
<dbReference type="PROSITE" id="PS50043">
    <property type="entry name" value="HTH_LUXR_2"/>
    <property type="match status" value="1"/>
</dbReference>
<keyword evidence="4" id="KW-0238">DNA-binding</keyword>
<evidence type="ECO:0000256" key="2">
    <source>
        <dbReference type="ARBA" id="ARBA00023012"/>
    </source>
</evidence>
<dbReference type="PANTHER" id="PTHR44688:SF16">
    <property type="entry name" value="DNA-BINDING TRANSCRIPTIONAL ACTIVATOR DEVR_DOSR"/>
    <property type="match status" value="1"/>
</dbReference>
<dbReference type="InterPro" id="IPR011006">
    <property type="entry name" value="CheY-like_superfamily"/>
</dbReference>
<dbReference type="GO" id="GO:0003677">
    <property type="term" value="F:DNA binding"/>
    <property type="evidence" value="ECO:0007669"/>
    <property type="project" value="UniProtKB-KW"/>
</dbReference>
<sequence>MNSLSDAAADRADVSAAFETKSHDGPEMKPVYIVDDDSMVRRALFFALTVGGFNPRSFASGLDFLNEVASLANGCVLLDLRMPEIDGLEVLRRLNQKKDSLPVVIITGHGEISNAVAAMKLGAFDFLEKPFDDTELFEVLDLAFEGIALGNKNPSLADAIDRVSRLTRREYEVLQGLLSGYSSKQLGRQFNISHRTVDAHRANLMNRLEANSFAEVVRFAILAGVVPLLQNGYTVRNPESES</sequence>
<dbReference type="Pfam" id="PF00072">
    <property type="entry name" value="Response_reg"/>
    <property type="match status" value="1"/>
</dbReference>
<dbReference type="SUPFAM" id="SSF52172">
    <property type="entry name" value="CheY-like"/>
    <property type="match status" value="1"/>
</dbReference>
<evidence type="ECO:0000313" key="9">
    <source>
        <dbReference type="EMBL" id="MXO93886.1"/>
    </source>
</evidence>
<dbReference type="InterPro" id="IPR036388">
    <property type="entry name" value="WH-like_DNA-bd_sf"/>
</dbReference>
<keyword evidence="2" id="KW-0902">Two-component regulatory system</keyword>
<dbReference type="PRINTS" id="PR00038">
    <property type="entry name" value="HTHLUXR"/>
</dbReference>
<dbReference type="PANTHER" id="PTHR44688">
    <property type="entry name" value="DNA-BINDING TRANSCRIPTIONAL ACTIVATOR DEVR_DOSR"/>
    <property type="match status" value="1"/>
</dbReference>
<dbReference type="GO" id="GO:0006355">
    <property type="term" value="P:regulation of DNA-templated transcription"/>
    <property type="evidence" value="ECO:0007669"/>
    <property type="project" value="InterPro"/>
</dbReference>
<dbReference type="Gene3D" id="1.10.10.10">
    <property type="entry name" value="Winged helix-like DNA-binding domain superfamily/Winged helix DNA-binding domain"/>
    <property type="match status" value="1"/>
</dbReference>
<comment type="caution">
    <text evidence="9">The sequence shown here is derived from an EMBL/GenBank/DDBJ whole genome shotgun (WGS) entry which is preliminary data.</text>
</comment>
<evidence type="ECO:0000256" key="5">
    <source>
        <dbReference type="ARBA" id="ARBA00023163"/>
    </source>
</evidence>
<evidence type="ECO:0000256" key="4">
    <source>
        <dbReference type="ARBA" id="ARBA00023125"/>
    </source>
</evidence>
<dbReference type="SMART" id="SM00448">
    <property type="entry name" value="REC"/>
    <property type="match status" value="1"/>
</dbReference>
<dbReference type="AlphaFoldDB" id="A0A845A427"/>
<dbReference type="PROSITE" id="PS50110">
    <property type="entry name" value="RESPONSE_REGULATORY"/>
    <property type="match status" value="1"/>
</dbReference>
<dbReference type="InterPro" id="IPR016032">
    <property type="entry name" value="Sig_transdc_resp-reg_C-effctor"/>
</dbReference>
<dbReference type="InterPro" id="IPR001789">
    <property type="entry name" value="Sig_transdc_resp-reg_receiver"/>
</dbReference>
<evidence type="ECO:0000259" key="7">
    <source>
        <dbReference type="PROSITE" id="PS50043"/>
    </source>
</evidence>
<accession>A0A845A427</accession>
<dbReference type="InterPro" id="IPR000792">
    <property type="entry name" value="Tscrpt_reg_LuxR_C"/>
</dbReference>
<dbReference type="Proteomes" id="UP000460626">
    <property type="component" value="Unassembled WGS sequence"/>
</dbReference>
<evidence type="ECO:0000256" key="6">
    <source>
        <dbReference type="PROSITE-ProRule" id="PRU00169"/>
    </source>
</evidence>
<protein>
    <submittedName>
        <fullName evidence="9">Response regulator</fullName>
    </submittedName>
</protein>
<dbReference type="OrthoDB" id="9782655at2"/>
<name>A0A845A427_9SPHN</name>
<keyword evidence="5" id="KW-0804">Transcription</keyword>